<dbReference type="EnsemblMetazoa" id="AALB003149-RA">
    <property type="protein sequence ID" value="AALB003149-PA"/>
    <property type="gene ID" value="AALB003149"/>
</dbReference>
<reference evidence="1" key="2">
    <citation type="submission" date="2022-08" db="UniProtKB">
        <authorList>
            <consortium name="EnsemblMetazoa"/>
        </authorList>
    </citation>
    <scope>IDENTIFICATION</scope>
    <source>
        <strain evidence="1">STECLA/ALBI9_A</strain>
    </source>
</reference>
<dbReference type="Proteomes" id="UP000069272">
    <property type="component" value="Chromosome 2R"/>
</dbReference>
<keyword evidence="2" id="KW-1185">Reference proteome</keyword>
<dbReference type="VEuPathDB" id="VectorBase:AALB20_033273"/>
<protein>
    <submittedName>
        <fullName evidence="1">Uncharacterized protein</fullName>
    </submittedName>
</protein>
<sequence>MVGQIVSKPENGHNNERLRLCVFEVAVPIVSSNGLLECWSAIDYGVEKSLLNNNIQVQEEDKNLHGIRSHFLDDPGFEEKLNDEYQLHGEHILEMQLLDKLG</sequence>
<proteinExistence type="predicted"/>
<reference evidence="1 2" key="1">
    <citation type="journal article" date="2017" name="G3 (Bethesda)">
        <title>The Physical Genome Mapping of Anopheles albimanus Corrected Scaffold Misassemblies and Identified Interarm Rearrangements in Genus Anopheles.</title>
        <authorList>
            <person name="Artemov G.N."/>
            <person name="Peery A.N."/>
            <person name="Jiang X."/>
            <person name="Tu Z."/>
            <person name="Stegniy V.N."/>
            <person name="Sharakhova M.V."/>
            <person name="Sharakhov I.V."/>
        </authorList>
    </citation>
    <scope>NUCLEOTIDE SEQUENCE [LARGE SCALE GENOMIC DNA]</scope>
    <source>
        <strain evidence="1 2">ALBI9_A</strain>
    </source>
</reference>
<dbReference type="AlphaFoldDB" id="A0A182F9H4"/>
<evidence type="ECO:0000313" key="1">
    <source>
        <dbReference type="EnsemblMetazoa" id="AALB003149-PA"/>
    </source>
</evidence>
<organism evidence="1 2">
    <name type="scientific">Anopheles albimanus</name>
    <name type="common">New world malaria mosquito</name>
    <dbReference type="NCBI Taxonomy" id="7167"/>
    <lineage>
        <taxon>Eukaryota</taxon>
        <taxon>Metazoa</taxon>
        <taxon>Ecdysozoa</taxon>
        <taxon>Arthropoda</taxon>
        <taxon>Hexapoda</taxon>
        <taxon>Insecta</taxon>
        <taxon>Pterygota</taxon>
        <taxon>Neoptera</taxon>
        <taxon>Endopterygota</taxon>
        <taxon>Diptera</taxon>
        <taxon>Nematocera</taxon>
        <taxon>Culicoidea</taxon>
        <taxon>Culicidae</taxon>
        <taxon>Anophelinae</taxon>
        <taxon>Anopheles</taxon>
    </lineage>
</organism>
<accession>A0A182F9H4</accession>
<name>A0A182F9H4_ANOAL</name>
<evidence type="ECO:0000313" key="2">
    <source>
        <dbReference type="Proteomes" id="UP000069272"/>
    </source>
</evidence>